<feature type="region of interest" description="Disordered" evidence="1">
    <location>
        <begin position="259"/>
        <end position="283"/>
    </location>
</feature>
<organism evidence="3 4">
    <name type="scientific">Plantactinospora siamensis</name>
    <dbReference type="NCBI Taxonomy" id="555372"/>
    <lineage>
        <taxon>Bacteria</taxon>
        <taxon>Bacillati</taxon>
        <taxon>Actinomycetota</taxon>
        <taxon>Actinomycetes</taxon>
        <taxon>Micromonosporales</taxon>
        <taxon>Micromonosporaceae</taxon>
        <taxon>Plantactinospora</taxon>
    </lineage>
</organism>
<keyword evidence="4" id="KW-1185">Reference proteome</keyword>
<keyword evidence="2" id="KW-0732">Signal</keyword>
<feature type="signal peptide" evidence="2">
    <location>
        <begin position="1"/>
        <end position="21"/>
    </location>
</feature>
<feature type="region of interest" description="Disordered" evidence="1">
    <location>
        <begin position="26"/>
        <end position="45"/>
    </location>
</feature>
<dbReference type="RefSeq" id="WP_377338969.1">
    <property type="nucleotide sequence ID" value="NZ_JBHLUE010000011.1"/>
</dbReference>
<name>A0ABV6NWY1_9ACTN</name>
<evidence type="ECO:0000256" key="2">
    <source>
        <dbReference type="SAM" id="SignalP"/>
    </source>
</evidence>
<dbReference type="PROSITE" id="PS51257">
    <property type="entry name" value="PROKAR_LIPOPROTEIN"/>
    <property type="match status" value="1"/>
</dbReference>
<dbReference type="Proteomes" id="UP001589894">
    <property type="component" value="Unassembled WGS sequence"/>
</dbReference>
<feature type="chain" id="PRO_5045258279" description="Lipoprotein" evidence="2">
    <location>
        <begin position="22"/>
        <end position="283"/>
    </location>
</feature>
<gene>
    <name evidence="3" type="ORF">ACFFHU_14220</name>
</gene>
<dbReference type="EMBL" id="JBHLUE010000011">
    <property type="protein sequence ID" value="MFC0565288.1"/>
    <property type="molecule type" value="Genomic_DNA"/>
</dbReference>
<comment type="caution">
    <text evidence="3">The sequence shown here is derived from an EMBL/GenBank/DDBJ whole genome shotgun (WGS) entry which is preliminary data.</text>
</comment>
<sequence length="283" mass="29107">MDIRRWSVVGLTAAMLVPGLAACKQPGAESNAGSSASPAASGTSGAIPGATASADAKQALLASTNEIGNGNFRFNLTSGTTTASGTVHKPSRSAELRSTLGGPGADLAMDLDLVYIEPDSWVKATFNGSAADSFPALKNYNGKYLHIDPTRAKGAQNLVFNFDQLDPAGSAALTKAVVDVHQTGTGQYAGTIDLTKATDAKMADQALVTALGAQANSLPFTATLDDQGRLNKLAIQVPATTKTKAQELTVTYSDYGAATAAQKPPAGETQEAPPELYQLFSSR</sequence>
<reference evidence="3 4" key="1">
    <citation type="submission" date="2024-09" db="EMBL/GenBank/DDBJ databases">
        <authorList>
            <person name="Sun Q."/>
            <person name="Mori K."/>
        </authorList>
    </citation>
    <scope>NUCLEOTIDE SEQUENCE [LARGE SCALE GENOMIC DNA]</scope>
    <source>
        <strain evidence="3 4">TBRC 2205</strain>
    </source>
</reference>
<evidence type="ECO:0000313" key="3">
    <source>
        <dbReference type="EMBL" id="MFC0565288.1"/>
    </source>
</evidence>
<evidence type="ECO:0000256" key="1">
    <source>
        <dbReference type="SAM" id="MobiDB-lite"/>
    </source>
</evidence>
<accession>A0ABV6NWY1</accession>
<protein>
    <recommendedName>
        <fullName evidence="5">Lipoprotein</fullName>
    </recommendedName>
</protein>
<dbReference type="Gene3D" id="2.50.20.20">
    <property type="match status" value="1"/>
</dbReference>
<evidence type="ECO:0008006" key="5">
    <source>
        <dbReference type="Google" id="ProtNLM"/>
    </source>
</evidence>
<proteinExistence type="predicted"/>
<evidence type="ECO:0000313" key="4">
    <source>
        <dbReference type="Proteomes" id="UP001589894"/>
    </source>
</evidence>